<gene>
    <name evidence="1" type="ORF">COU82_00040</name>
</gene>
<dbReference type="EMBL" id="PFDX01000002">
    <property type="protein sequence ID" value="PJE57770.1"/>
    <property type="molecule type" value="Genomic_DNA"/>
</dbReference>
<evidence type="ECO:0000313" key="2">
    <source>
        <dbReference type="Proteomes" id="UP000231648"/>
    </source>
</evidence>
<evidence type="ECO:0000313" key="1">
    <source>
        <dbReference type="EMBL" id="PJE57770.1"/>
    </source>
</evidence>
<organism evidence="1 2">
    <name type="scientific">Candidatus Portnoybacteria bacterium CG10_big_fil_rev_8_21_14_0_10_38_18</name>
    <dbReference type="NCBI Taxonomy" id="1974813"/>
    <lineage>
        <taxon>Bacteria</taxon>
        <taxon>Candidatus Portnoyibacteriota</taxon>
    </lineage>
</organism>
<protein>
    <submittedName>
        <fullName evidence="1">Uncharacterized protein</fullName>
    </submittedName>
</protein>
<comment type="caution">
    <text evidence="1">The sequence shown here is derived from an EMBL/GenBank/DDBJ whole genome shotgun (WGS) entry which is preliminary data.</text>
</comment>
<accession>A0A2M8KCX3</accession>
<proteinExistence type="predicted"/>
<sequence length="265" mass="30426">MRRLRKRITILVVFLVILLAIGLGIYLIIRPEQPTCFDGIQNQGETGIDCGGPCGACPHPKELEIVSHDFILTTSDNFDLVAEVKNPNADWGVESMVYEFTFYNANNQLIGSKQGTTYILPQETKYIVEQKIYPTQTPSIMKFDLKDISWQKLTGFSELQIRVKNETPRIIDGKYNLYGAIENKSNYNLDRVEVVGLLFDENHKIIAVGKTEIRTFLMGETRDFEINWPYADKEISSSEIKVYTNIFLDETFIKSHGTQEKFKEY</sequence>
<name>A0A2M8KCX3_9BACT</name>
<reference evidence="2" key="1">
    <citation type="submission" date="2017-09" db="EMBL/GenBank/DDBJ databases">
        <title>Depth-based differentiation of microbial function through sediment-hosted aquifers and enrichment of novel symbionts in the deep terrestrial subsurface.</title>
        <authorList>
            <person name="Probst A.J."/>
            <person name="Ladd B."/>
            <person name="Jarett J.K."/>
            <person name="Geller-Mcgrath D.E."/>
            <person name="Sieber C.M.K."/>
            <person name="Emerson J.B."/>
            <person name="Anantharaman K."/>
            <person name="Thomas B.C."/>
            <person name="Malmstrom R."/>
            <person name="Stieglmeier M."/>
            <person name="Klingl A."/>
            <person name="Woyke T."/>
            <person name="Ryan C.M."/>
            <person name="Banfield J.F."/>
        </authorList>
    </citation>
    <scope>NUCLEOTIDE SEQUENCE [LARGE SCALE GENOMIC DNA]</scope>
</reference>
<dbReference type="AlphaFoldDB" id="A0A2M8KCX3"/>
<dbReference type="Proteomes" id="UP000231648">
    <property type="component" value="Unassembled WGS sequence"/>
</dbReference>